<sequence>MTTTALPTGVVPGTYTIDPAHSTASFTVRHAGISKVRGTVAITSGTVTVGDSFEVSSVTAELDAKSISTGDANRDGHLQSADFFTVEQNPTWSFVSKSVKGAGEEFVVTGDLTINGVTNEVELDTEFTGAAVDAFGNERAAFEAHLEISRKEFGVSWNAALEAGGVLVSDKVKIDLDLSTIKG</sequence>
<dbReference type="EMBL" id="PGTZ01000006">
    <property type="protein sequence ID" value="PJI95021.1"/>
    <property type="molecule type" value="Genomic_DNA"/>
</dbReference>
<comment type="caution">
    <text evidence="3">The sequence shown here is derived from an EMBL/GenBank/DDBJ whole genome shotgun (WGS) entry which is preliminary data.</text>
</comment>
<feature type="domain" description="Lipid/polyisoprenoid-binding YceI-like" evidence="2">
    <location>
        <begin position="14"/>
        <end position="181"/>
    </location>
</feature>
<dbReference type="SMART" id="SM00867">
    <property type="entry name" value="YceI"/>
    <property type="match status" value="1"/>
</dbReference>
<comment type="similarity">
    <text evidence="1">Belongs to the UPF0312 family.</text>
</comment>
<gene>
    <name evidence="3" type="ORF">CLV34_0873</name>
</gene>
<dbReference type="PANTHER" id="PTHR34406">
    <property type="entry name" value="PROTEIN YCEI"/>
    <property type="match status" value="1"/>
</dbReference>
<dbReference type="InterPro" id="IPR007372">
    <property type="entry name" value="Lipid/polyisoprenoid-bd_YceI"/>
</dbReference>
<protein>
    <submittedName>
        <fullName evidence="3">Polyisoprenoid-binding protein YceI</fullName>
    </submittedName>
</protein>
<proteinExistence type="inferred from homology"/>
<dbReference type="AlphaFoldDB" id="A0A2M8WVS1"/>
<name>A0A2M8WVS1_9MICO</name>
<dbReference type="Gene3D" id="2.40.128.110">
    <property type="entry name" value="Lipid/polyisoprenoid-binding, YceI-like"/>
    <property type="match status" value="1"/>
</dbReference>
<keyword evidence="4" id="KW-1185">Reference proteome</keyword>
<dbReference type="SUPFAM" id="SSF101874">
    <property type="entry name" value="YceI-like"/>
    <property type="match status" value="1"/>
</dbReference>
<dbReference type="Proteomes" id="UP000231586">
    <property type="component" value="Unassembled WGS sequence"/>
</dbReference>
<evidence type="ECO:0000256" key="1">
    <source>
        <dbReference type="ARBA" id="ARBA00008812"/>
    </source>
</evidence>
<dbReference type="InterPro" id="IPR036761">
    <property type="entry name" value="TTHA0802/YceI-like_sf"/>
</dbReference>
<dbReference type="RefSeq" id="WP_100348947.1">
    <property type="nucleotide sequence ID" value="NZ_PGTZ01000006.1"/>
</dbReference>
<evidence type="ECO:0000313" key="3">
    <source>
        <dbReference type="EMBL" id="PJI95021.1"/>
    </source>
</evidence>
<accession>A0A2M8WVS1</accession>
<dbReference type="PANTHER" id="PTHR34406:SF1">
    <property type="entry name" value="PROTEIN YCEI"/>
    <property type="match status" value="1"/>
</dbReference>
<reference evidence="3 4" key="1">
    <citation type="submission" date="2017-11" db="EMBL/GenBank/DDBJ databases">
        <title>Genomic Encyclopedia of Archaeal and Bacterial Type Strains, Phase II (KMG-II): From Individual Species to Whole Genera.</title>
        <authorList>
            <person name="Goeker M."/>
        </authorList>
    </citation>
    <scope>NUCLEOTIDE SEQUENCE [LARGE SCALE GENOMIC DNA]</scope>
    <source>
        <strain evidence="3 4">DSM 22413</strain>
    </source>
</reference>
<dbReference type="Pfam" id="PF04264">
    <property type="entry name" value="YceI"/>
    <property type="match status" value="1"/>
</dbReference>
<organism evidence="3 4">
    <name type="scientific">Luteimicrobium subarcticum</name>
    <dbReference type="NCBI Taxonomy" id="620910"/>
    <lineage>
        <taxon>Bacteria</taxon>
        <taxon>Bacillati</taxon>
        <taxon>Actinomycetota</taxon>
        <taxon>Actinomycetes</taxon>
        <taxon>Micrococcales</taxon>
        <taxon>Luteimicrobium</taxon>
    </lineage>
</organism>
<evidence type="ECO:0000313" key="4">
    <source>
        <dbReference type="Proteomes" id="UP000231586"/>
    </source>
</evidence>
<evidence type="ECO:0000259" key="2">
    <source>
        <dbReference type="SMART" id="SM00867"/>
    </source>
</evidence>
<dbReference type="OrthoDB" id="9811006at2"/>